<dbReference type="Proteomes" id="UP000076079">
    <property type="component" value="Chromosome"/>
</dbReference>
<proteinExistence type="predicted"/>
<reference evidence="2" key="2">
    <citation type="submission" date="2016-04" db="EMBL/GenBank/DDBJ databases">
        <title>First Complete Genome Sequence of a Subdivision 6 Acidobacterium.</title>
        <authorList>
            <person name="Huang S."/>
            <person name="Vieira S."/>
            <person name="Bunk B."/>
            <person name="Riedel T."/>
            <person name="Sproeer C."/>
            <person name="Overmann J."/>
        </authorList>
    </citation>
    <scope>NUCLEOTIDE SEQUENCE [LARGE SCALE GENOMIC DNA]</scope>
    <source>
        <strain evidence="2">DSM 100886 HEG_-6_39</strain>
    </source>
</reference>
<sequence length="66" mass="7069">MTRRRFLAVASGVPVVTAAKAGAMPVAVQKSGLEGRFEEAGQLIHAQTEAERWPRRCCTSAAQARS</sequence>
<dbReference type="RefSeq" id="WP_157899698.1">
    <property type="nucleotide sequence ID" value="NZ_CP015136.1"/>
</dbReference>
<evidence type="ECO:0000313" key="2">
    <source>
        <dbReference type="Proteomes" id="UP000076079"/>
    </source>
</evidence>
<reference evidence="1 2" key="1">
    <citation type="journal article" date="2016" name="Genome Announc.">
        <title>First Complete Genome Sequence of a Subdivision 6 Acidobacterium Strain.</title>
        <authorList>
            <person name="Huang S."/>
            <person name="Vieira S."/>
            <person name="Bunk B."/>
            <person name="Riedel T."/>
            <person name="Sproer C."/>
            <person name="Overmann J."/>
        </authorList>
    </citation>
    <scope>NUCLEOTIDE SEQUENCE [LARGE SCALE GENOMIC DNA]</scope>
    <source>
        <strain evidence="2">DSM 100886 HEG_-6_39</strain>
    </source>
</reference>
<evidence type="ECO:0000313" key="1">
    <source>
        <dbReference type="EMBL" id="AMY11955.1"/>
    </source>
</evidence>
<accession>A0A143PTI2</accession>
<dbReference type="AlphaFoldDB" id="A0A143PTI2"/>
<dbReference type="EMBL" id="CP015136">
    <property type="protein sequence ID" value="AMY11955.1"/>
    <property type="molecule type" value="Genomic_DNA"/>
</dbReference>
<gene>
    <name evidence="1" type="ORF">LuPra_05225</name>
</gene>
<keyword evidence="2" id="KW-1185">Reference proteome</keyword>
<name>A0A143PTI2_LUTPR</name>
<protein>
    <submittedName>
        <fullName evidence="1">Uncharacterized protein</fullName>
    </submittedName>
</protein>
<organism evidence="1 2">
    <name type="scientific">Luteitalea pratensis</name>
    <dbReference type="NCBI Taxonomy" id="1855912"/>
    <lineage>
        <taxon>Bacteria</taxon>
        <taxon>Pseudomonadati</taxon>
        <taxon>Acidobacteriota</taxon>
        <taxon>Vicinamibacteria</taxon>
        <taxon>Vicinamibacterales</taxon>
        <taxon>Vicinamibacteraceae</taxon>
        <taxon>Luteitalea</taxon>
    </lineage>
</organism>
<dbReference type="KEGG" id="abac:LuPra_05225"/>